<accession>A0A383BTA9</accession>
<dbReference type="AlphaFoldDB" id="A0A383BTA9"/>
<feature type="non-terminal residue" evidence="1">
    <location>
        <position position="26"/>
    </location>
</feature>
<feature type="non-terminal residue" evidence="1">
    <location>
        <position position="1"/>
    </location>
</feature>
<proteinExistence type="predicted"/>
<evidence type="ECO:0000313" key="1">
    <source>
        <dbReference type="EMBL" id="SVE23357.1"/>
    </source>
</evidence>
<gene>
    <name evidence="1" type="ORF">METZ01_LOCUS476211</name>
</gene>
<organism evidence="1">
    <name type="scientific">marine metagenome</name>
    <dbReference type="NCBI Taxonomy" id="408172"/>
    <lineage>
        <taxon>unclassified sequences</taxon>
        <taxon>metagenomes</taxon>
        <taxon>ecological metagenomes</taxon>
    </lineage>
</organism>
<sequence length="26" mass="3180">MKDSIVFVCYSEEFEIELLTIWRKSL</sequence>
<dbReference type="EMBL" id="UINC01203210">
    <property type="protein sequence ID" value="SVE23357.1"/>
    <property type="molecule type" value="Genomic_DNA"/>
</dbReference>
<name>A0A383BTA9_9ZZZZ</name>
<reference evidence="1" key="1">
    <citation type="submission" date="2018-05" db="EMBL/GenBank/DDBJ databases">
        <authorList>
            <person name="Lanie J.A."/>
            <person name="Ng W.-L."/>
            <person name="Kazmierczak K.M."/>
            <person name="Andrzejewski T.M."/>
            <person name="Davidsen T.M."/>
            <person name="Wayne K.J."/>
            <person name="Tettelin H."/>
            <person name="Glass J.I."/>
            <person name="Rusch D."/>
            <person name="Podicherti R."/>
            <person name="Tsui H.-C.T."/>
            <person name="Winkler M.E."/>
        </authorList>
    </citation>
    <scope>NUCLEOTIDE SEQUENCE</scope>
</reference>
<protein>
    <submittedName>
        <fullName evidence="1">Uncharacterized protein</fullName>
    </submittedName>
</protein>